<evidence type="ECO:0000259" key="1">
    <source>
        <dbReference type="Pfam" id="PF03372"/>
    </source>
</evidence>
<dbReference type="AlphaFoldDB" id="A0AAW1LPR9"/>
<evidence type="ECO:0000313" key="3">
    <source>
        <dbReference type="Proteomes" id="UP001458880"/>
    </source>
</evidence>
<dbReference type="GO" id="GO:0003824">
    <property type="term" value="F:catalytic activity"/>
    <property type="evidence" value="ECO:0007669"/>
    <property type="project" value="InterPro"/>
</dbReference>
<accession>A0AAW1LPR9</accession>
<dbReference type="SUPFAM" id="SSF56219">
    <property type="entry name" value="DNase I-like"/>
    <property type="match status" value="1"/>
</dbReference>
<feature type="domain" description="Endonuclease/exonuclease/phosphatase" evidence="1">
    <location>
        <begin position="16"/>
        <end position="202"/>
    </location>
</feature>
<name>A0AAW1LPR9_POPJA</name>
<dbReference type="InterPro" id="IPR036691">
    <property type="entry name" value="Endo/exonu/phosph_ase_sf"/>
</dbReference>
<dbReference type="Proteomes" id="UP001458880">
    <property type="component" value="Unassembled WGS sequence"/>
</dbReference>
<protein>
    <recommendedName>
        <fullName evidence="1">Endonuclease/exonuclease/phosphatase domain-containing protein</fullName>
    </recommendedName>
</protein>
<sequence>MIKDKAEPYYEHTYLATWNVRGTYYTGALQDLEKEAERYKIEILAIQETKQKDTSITELEKYIFFNSGDNKNRFLGTGFLVSKRLKHAIVKFTAINERLCHLKLVGVVKFTAINERLCHLKLVGVYRKINIINVHAPSEDKDDEEKVAFYETIEELYDTFSDEDMNIIVGDEEKVAFYETIEELYDTFSDEDMNIIVGDFNAKIGMAYSYEREQERLKKMMEEVLDEPDNREYDDESEED</sequence>
<dbReference type="InterPro" id="IPR005135">
    <property type="entry name" value="Endo/exonuclease/phosphatase"/>
</dbReference>
<organism evidence="2 3">
    <name type="scientific">Popillia japonica</name>
    <name type="common">Japanese beetle</name>
    <dbReference type="NCBI Taxonomy" id="7064"/>
    <lineage>
        <taxon>Eukaryota</taxon>
        <taxon>Metazoa</taxon>
        <taxon>Ecdysozoa</taxon>
        <taxon>Arthropoda</taxon>
        <taxon>Hexapoda</taxon>
        <taxon>Insecta</taxon>
        <taxon>Pterygota</taxon>
        <taxon>Neoptera</taxon>
        <taxon>Endopterygota</taxon>
        <taxon>Coleoptera</taxon>
        <taxon>Polyphaga</taxon>
        <taxon>Scarabaeiformia</taxon>
        <taxon>Scarabaeidae</taxon>
        <taxon>Rutelinae</taxon>
        <taxon>Popillia</taxon>
    </lineage>
</organism>
<reference evidence="2 3" key="1">
    <citation type="journal article" date="2024" name="BMC Genomics">
        <title>De novo assembly and annotation of Popillia japonica's genome with initial clues to its potential as an invasive pest.</title>
        <authorList>
            <person name="Cucini C."/>
            <person name="Boschi S."/>
            <person name="Funari R."/>
            <person name="Cardaioli E."/>
            <person name="Iannotti N."/>
            <person name="Marturano G."/>
            <person name="Paoli F."/>
            <person name="Bruttini M."/>
            <person name="Carapelli A."/>
            <person name="Frati F."/>
            <person name="Nardi F."/>
        </authorList>
    </citation>
    <scope>NUCLEOTIDE SEQUENCE [LARGE SCALE GENOMIC DNA]</scope>
    <source>
        <strain evidence="2">DMR45628</strain>
    </source>
</reference>
<comment type="caution">
    <text evidence="2">The sequence shown here is derived from an EMBL/GenBank/DDBJ whole genome shotgun (WGS) entry which is preliminary data.</text>
</comment>
<dbReference type="Pfam" id="PF03372">
    <property type="entry name" value="Exo_endo_phos"/>
    <property type="match status" value="1"/>
</dbReference>
<evidence type="ECO:0000313" key="2">
    <source>
        <dbReference type="EMBL" id="KAK9736415.1"/>
    </source>
</evidence>
<proteinExistence type="predicted"/>
<keyword evidence="3" id="KW-1185">Reference proteome</keyword>
<dbReference type="EMBL" id="JASPKY010000114">
    <property type="protein sequence ID" value="KAK9736415.1"/>
    <property type="molecule type" value="Genomic_DNA"/>
</dbReference>
<dbReference type="Gene3D" id="3.60.10.10">
    <property type="entry name" value="Endonuclease/exonuclease/phosphatase"/>
    <property type="match status" value="1"/>
</dbReference>
<gene>
    <name evidence="2" type="ORF">QE152_g12528</name>
</gene>